<dbReference type="GeneID" id="26307573"/>
<accession>A0A081CPD1</accession>
<feature type="region of interest" description="Disordered" evidence="1">
    <location>
        <begin position="168"/>
        <end position="208"/>
    </location>
</feature>
<protein>
    <submittedName>
        <fullName evidence="2">Uncharacterized protein</fullName>
    </submittedName>
</protein>
<dbReference type="Gene3D" id="2.130.10.10">
    <property type="entry name" value="YVTN repeat-like/Quinoprotein amine dehydrogenase"/>
    <property type="match status" value="1"/>
</dbReference>
<dbReference type="EMBL" id="DF830201">
    <property type="protein sequence ID" value="GAK68527.1"/>
    <property type="molecule type" value="Genomic_DNA"/>
</dbReference>
<evidence type="ECO:0000313" key="3">
    <source>
        <dbReference type="Proteomes" id="UP000053758"/>
    </source>
</evidence>
<sequence>MQRVLGDAGLFVTSLAIDSKRIVVGTVKPKINVFSAVTGLYARPLLGHHAGVWCLTLISRSGKGAERAAVDHILPTDYDKDKMAATSSEDGSGGKPHQAAANVALLRQGARRVVALTIAGHPSDSPAASSVQRNLQRDAFASGAGNSDADICIVSYALPSSAESYAPPPGLDPIAKTPRLSQTLKAAPRCSHGRRHLLPTSWPSRQST</sequence>
<evidence type="ECO:0000256" key="1">
    <source>
        <dbReference type="SAM" id="MobiDB-lite"/>
    </source>
</evidence>
<dbReference type="HOGENOM" id="CLU_1320730_0_0_1"/>
<dbReference type="Proteomes" id="UP000053758">
    <property type="component" value="Unassembled WGS sequence"/>
</dbReference>
<proteinExistence type="predicted"/>
<evidence type="ECO:0000313" key="2">
    <source>
        <dbReference type="EMBL" id="GAK68527.1"/>
    </source>
</evidence>
<dbReference type="AlphaFoldDB" id="A0A081CPD1"/>
<organism evidence="2">
    <name type="scientific">Pseudozyma antarctica</name>
    <name type="common">Yeast</name>
    <name type="synonym">Candida antarctica</name>
    <dbReference type="NCBI Taxonomy" id="84753"/>
    <lineage>
        <taxon>Eukaryota</taxon>
        <taxon>Fungi</taxon>
        <taxon>Dikarya</taxon>
        <taxon>Basidiomycota</taxon>
        <taxon>Ustilaginomycotina</taxon>
        <taxon>Ustilaginomycetes</taxon>
        <taxon>Ustilaginales</taxon>
        <taxon>Ustilaginaceae</taxon>
        <taxon>Moesziomyces</taxon>
    </lineage>
</organism>
<dbReference type="RefSeq" id="XP_014653274.1">
    <property type="nucleotide sequence ID" value="XM_014797788.1"/>
</dbReference>
<gene>
    <name evidence="2" type="ORF">PAN0_134d6789</name>
</gene>
<reference evidence="2" key="1">
    <citation type="submission" date="2014-07" db="EMBL/GenBank/DDBJ databases">
        <title>Draft genome sequence of the yeast Pseudozyma antarctica JCM 10317 known as a producer of lipase B which used in a wide range of industrial applications.</title>
        <authorList>
            <person name="Morita T."/>
            <person name="Saika A."/>
            <person name="Koike H."/>
        </authorList>
    </citation>
    <scope>NUCLEOTIDE SEQUENCE</scope>
    <source>
        <strain evidence="2">JCM 10317</strain>
    </source>
</reference>
<dbReference type="InterPro" id="IPR015943">
    <property type="entry name" value="WD40/YVTN_repeat-like_dom_sf"/>
</dbReference>
<name>A0A081CPD1_PSEA2</name>
<keyword evidence="3" id="KW-1185">Reference proteome</keyword>